<gene>
    <name evidence="2" type="ORF">FLX08_26785</name>
</gene>
<proteinExistence type="predicted"/>
<dbReference type="InterPro" id="IPR009081">
    <property type="entry name" value="PP-bd_ACP"/>
</dbReference>
<dbReference type="PROSITE" id="PS50075">
    <property type="entry name" value="CARRIER"/>
    <property type="match status" value="1"/>
</dbReference>
<feature type="domain" description="Carrier" evidence="1">
    <location>
        <begin position="1"/>
        <end position="79"/>
    </location>
</feature>
<dbReference type="InterPro" id="IPR036736">
    <property type="entry name" value="ACP-like_sf"/>
</dbReference>
<organism evidence="2 3">
    <name type="scientific">Microbispora hainanensis</name>
    <dbReference type="NCBI Taxonomy" id="568844"/>
    <lineage>
        <taxon>Bacteria</taxon>
        <taxon>Bacillati</taxon>
        <taxon>Actinomycetota</taxon>
        <taxon>Actinomycetes</taxon>
        <taxon>Streptosporangiales</taxon>
        <taxon>Streptosporangiaceae</taxon>
        <taxon>Microbispora</taxon>
    </lineage>
</organism>
<evidence type="ECO:0000313" key="2">
    <source>
        <dbReference type="EMBL" id="TQS17962.1"/>
    </source>
</evidence>
<dbReference type="RefSeq" id="WP_142622595.1">
    <property type="nucleotide sequence ID" value="NZ_VIRM01000038.1"/>
</dbReference>
<dbReference type="SUPFAM" id="SSF47336">
    <property type="entry name" value="ACP-like"/>
    <property type="match status" value="1"/>
</dbReference>
<accession>A0A544YN22</accession>
<protein>
    <submittedName>
        <fullName evidence="2">Acyl carrier protein</fullName>
    </submittedName>
</protein>
<dbReference type="AlphaFoldDB" id="A0A544YN22"/>
<evidence type="ECO:0000259" key="1">
    <source>
        <dbReference type="PROSITE" id="PS50075"/>
    </source>
</evidence>
<name>A0A544YN22_9ACTN</name>
<dbReference type="Gene3D" id="1.10.1200.10">
    <property type="entry name" value="ACP-like"/>
    <property type="match status" value="1"/>
</dbReference>
<dbReference type="Pfam" id="PF00550">
    <property type="entry name" value="PP-binding"/>
    <property type="match status" value="1"/>
</dbReference>
<comment type="caution">
    <text evidence="2">The sequence shown here is derived from an EMBL/GenBank/DDBJ whole genome shotgun (WGS) entry which is preliminary data.</text>
</comment>
<reference evidence="2 3" key="1">
    <citation type="submission" date="2019-07" db="EMBL/GenBank/DDBJ databases">
        <title>Microbispora hainanensis DSM 45428.</title>
        <authorList>
            <person name="Thawai C."/>
        </authorList>
    </citation>
    <scope>NUCLEOTIDE SEQUENCE [LARGE SCALE GENOMIC DNA]</scope>
    <source>
        <strain evidence="2 3">DSM 45428</strain>
    </source>
</reference>
<sequence length="81" mass="8478">MIKERLAELVAESSDGAVTADEVLAATVPLSALGVTSISMLRLIDAIESEFGVEFDLSDDGMGLLDDLDRLAAHLASTASR</sequence>
<dbReference type="EMBL" id="VIRM01000038">
    <property type="protein sequence ID" value="TQS17962.1"/>
    <property type="molecule type" value="Genomic_DNA"/>
</dbReference>
<evidence type="ECO:0000313" key="3">
    <source>
        <dbReference type="Proteomes" id="UP000316541"/>
    </source>
</evidence>
<dbReference type="Proteomes" id="UP000316541">
    <property type="component" value="Unassembled WGS sequence"/>
</dbReference>